<feature type="region of interest" description="Disordered" evidence="4">
    <location>
        <begin position="29"/>
        <end position="49"/>
    </location>
</feature>
<dbReference type="AlphaFoldDB" id="A0A7W3ZP77"/>
<protein>
    <submittedName>
        <fullName evidence="7">Alpha/beta fold hydrolase</fullName>
    </submittedName>
</protein>
<evidence type="ECO:0000256" key="2">
    <source>
        <dbReference type="ARBA" id="ARBA00022729"/>
    </source>
</evidence>
<feature type="signal peptide" evidence="5">
    <location>
        <begin position="1"/>
        <end position="26"/>
    </location>
</feature>
<dbReference type="InterPro" id="IPR013595">
    <property type="entry name" value="Pept_S33_TAP-like_C"/>
</dbReference>
<comment type="caution">
    <text evidence="7">The sequence shown here is derived from an EMBL/GenBank/DDBJ whole genome shotgun (WGS) entry which is preliminary data.</text>
</comment>
<sequence length="565" mass="60893">MRSVRTTTVYCALGVLALGAGTLAPAAWATPSHEETAHQPAPGAHAAAIARSAGEAARAEGVAVAAARAADQGVRWGKCPDVERLPDPVRCGTVTVPVDYADPDGETIDLTVSRLAAEGPAADHKGPLVYNPGGPGGNGMLFPLYSLVLGGTWKKLGDSYDLVGFAPRGVGRSAPVSCMDPAEYWKAPNHSPRLPSEEFKQVKNAEAAEYAAGCAERQGSRLAQLTTPNNARDLEVLRAALGQERLSYLGVSYGTYIGSVYATLFPDRVRAMVLDSVVDPSPQSVWYEANLKQSLAFEDRWNDWKSWVAEHHDTYRLGRTEKAVQRSFDKVRDRLDARPADGRVGSRELIEAYLDTGYTDDLWAVRAWALAEFRRGNSKPLVDAASHAPQRAVSAENGTAVYTTTECNDARWPRDFARWDRDNTAVAAKAPFITWENAWLNLPCAHWPHVQEEPLEVGAEPGALPPVLLLAATGDAATPYEGALELRRRLPDSVLVTERDSGTHGVGGGPNACVNHHLERYLLADVAPAEDTACTGRPAPEPVYGQPRVRAMPHALTGRPLGAVR</sequence>
<evidence type="ECO:0000256" key="3">
    <source>
        <dbReference type="ARBA" id="ARBA00022801"/>
    </source>
</evidence>
<proteinExistence type="inferred from homology"/>
<dbReference type="PANTHER" id="PTHR43248:SF29">
    <property type="entry name" value="TRIPEPTIDYL AMINOPEPTIDASE"/>
    <property type="match status" value="1"/>
</dbReference>
<keyword evidence="2 5" id="KW-0732">Signal</keyword>
<dbReference type="InterPro" id="IPR051601">
    <property type="entry name" value="Serine_prot/Carboxylest_S33"/>
</dbReference>
<dbReference type="Proteomes" id="UP000525686">
    <property type="component" value="Unassembled WGS sequence"/>
</dbReference>
<dbReference type="Pfam" id="PF08386">
    <property type="entry name" value="Abhydrolase_4"/>
    <property type="match status" value="1"/>
</dbReference>
<organism evidence="7 8">
    <name type="scientific">Streptomyces alkaliterrae</name>
    <dbReference type="NCBI Taxonomy" id="2213162"/>
    <lineage>
        <taxon>Bacteria</taxon>
        <taxon>Bacillati</taxon>
        <taxon>Actinomycetota</taxon>
        <taxon>Actinomycetes</taxon>
        <taxon>Kitasatosporales</taxon>
        <taxon>Streptomycetaceae</taxon>
        <taxon>Streptomyces</taxon>
    </lineage>
</organism>
<dbReference type="EMBL" id="JABJWZ010000198">
    <property type="protein sequence ID" value="MBB1255386.1"/>
    <property type="molecule type" value="Genomic_DNA"/>
</dbReference>
<dbReference type="InterPro" id="IPR029058">
    <property type="entry name" value="AB_hydrolase_fold"/>
</dbReference>
<accession>A0A7W3ZP77</accession>
<dbReference type="SUPFAM" id="SSF53474">
    <property type="entry name" value="alpha/beta-Hydrolases"/>
    <property type="match status" value="1"/>
</dbReference>
<dbReference type="RefSeq" id="WP_181354949.1">
    <property type="nucleotide sequence ID" value="NZ_JABJWZ010000198.1"/>
</dbReference>
<keyword evidence="3 7" id="KW-0378">Hydrolase</keyword>
<comment type="similarity">
    <text evidence="1">Belongs to the peptidase S33 family.</text>
</comment>
<evidence type="ECO:0000259" key="6">
    <source>
        <dbReference type="Pfam" id="PF08386"/>
    </source>
</evidence>
<dbReference type="GO" id="GO:0016787">
    <property type="term" value="F:hydrolase activity"/>
    <property type="evidence" value="ECO:0007669"/>
    <property type="project" value="UniProtKB-KW"/>
</dbReference>
<dbReference type="Gene3D" id="3.40.50.1820">
    <property type="entry name" value="alpha/beta hydrolase"/>
    <property type="match status" value="1"/>
</dbReference>
<evidence type="ECO:0000313" key="8">
    <source>
        <dbReference type="Proteomes" id="UP000525686"/>
    </source>
</evidence>
<gene>
    <name evidence="7" type="ORF">H3146_18785</name>
</gene>
<evidence type="ECO:0000256" key="1">
    <source>
        <dbReference type="ARBA" id="ARBA00010088"/>
    </source>
</evidence>
<evidence type="ECO:0000256" key="5">
    <source>
        <dbReference type="SAM" id="SignalP"/>
    </source>
</evidence>
<name>A0A7W3ZP77_9ACTN</name>
<evidence type="ECO:0000313" key="7">
    <source>
        <dbReference type="EMBL" id="MBB1255386.1"/>
    </source>
</evidence>
<feature type="compositionally biased region" description="Low complexity" evidence="4">
    <location>
        <begin position="38"/>
        <end position="49"/>
    </location>
</feature>
<reference evidence="8" key="1">
    <citation type="submission" date="2020-05" db="EMBL/GenBank/DDBJ databases">
        <title>Classification of alakaliphilic streptomycetes isolated from an alkaline soil next to Lonar Crater, India and a proposal for the recognition of Streptomyces alkaliterrae sp. nov.</title>
        <authorList>
            <person name="Golinska P."/>
        </authorList>
    </citation>
    <scope>NUCLEOTIDE SEQUENCE [LARGE SCALE GENOMIC DNA]</scope>
    <source>
        <strain evidence="8">OF3</strain>
    </source>
</reference>
<feature type="domain" description="Peptidase S33 tripeptidyl aminopeptidase-like C-terminal" evidence="6">
    <location>
        <begin position="435"/>
        <end position="534"/>
    </location>
</feature>
<evidence type="ECO:0000256" key="4">
    <source>
        <dbReference type="SAM" id="MobiDB-lite"/>
    </source>
</evidence>
<dbReference type="PANTHER" id="PTHR43248">
    <property type="entry name" value="2-SUCCINYL-6-HYDROXY-2,4-CYCLOHEXADIENE-1-CARBOXYLATE SYNTHASE"/>
    <property type="match status" value="1"/>
</dbReference>
<feature type="chain" id="PRO_5039248538" evidence="5">
    <location>
        <begin position="27"/>
        <end position="565"/>
    </location>
</feature>